<reference evidence="2" key="1">
    <citation type="submission" date="2013-02" db="EMBL/GenBank/DDBJ databases">
        <authorList>
            <person name="Hughes D."/>
        </authorList>
    </citation>
    <scope>NUCLEOTIDE SEQUENCE</scope>
    <source>
        <strain>Durham</strain>
        <strain evidence="2">NC isolate 2 -- Noor lab</strain>
    </source>
</reference>
<dbReference type="EnsemblMetazoa" id="MESCA003633-RA">
    <property type="protein sequence ID" value="MESCA003633-PA"/>
    <property type="gene ID" value="MESCA003633"/>
</dbReference>
<organism evidence="1 2">
    <name type="scientific">Megaselia scalaris</name>
    <name type="common">Humpbacked fly</name>
    <name type="synonym">Phora scalaris</name>
    <dbReference type="NCBI Taxonomy" id="36166"/>
    <lineage>
        <taxon>Eukaryota</taxon>
        <taxon>Metazoa</taxon>
        <taxon>Ecdysozoa</taxon>
        <taxon>Arthropoda</taxon>
        <taxon>Hexapoda</taxon>
        <taxon>Insecta</taxon>
        <taxon>Pterygota</taxon>
        <taxon>Neoptera</taxon>
        <taxon>Endopterygota</taxon>
        <taxon>Diptera</taxon>
        <taxon>Brachycera</taxon>
        <taxon>Muscomorpha</taxon>
        <taxon>Platypezoidea</taxon>
        <taxon>Phoridae</taxon>
        <taxon>Megaseliini</taxon>
        <taxon>Megaselia</taxon>
    </lineage>
</organism>
<protein>
    <submittedName>
        <fullName evidence="1">Uncharacterized protein</fullName>
    </submittedName>
</protein>
<evidence type="ECO:0000313" key="1">
    <source>
        <dbReference type="EnsemblMetazoa" id="MESCA003633-PA"/>
    </source>
</evidence>
<dbReference type="EMBL" id="CAQQ02111978">
    <property type="status" value="NOT_ANNOTATED_CDS"/>
    <property type="molecule type" value="Genomic_DNA"/>
</dbReference>
<dbReference type="HOGENOM" id="CLU_2661606_0_0_1"/>
<reference evidence="1" key="2">
    <citation type="submission" date="2015-06" db="UniProtKB">
        <authorList>
            <consortium name="EnsemblMetazoa"/>
        </authorList>
    </citation>
    <scope>IDENTIFICATION</scope>
</reference>
<name>T1GJI4_MEGSC</name>
<dbReference type="Proteomes" id="UP000015102">
    <property type="component" value="Unassembled WGS sequence"/>
</dbReference>
<evidence type="ECO:0000313" key="2">
    <source>
        <dbReference type="Proteomes" id="UP000015102"/>
    </source>
</evidence>
<accession>T1GJI4</accession>
<sequence length="76" mass="8717">DLLASEQSSIIIKSLTKLPKNFNIVVYPCLVTIIYKNEEARKSIAREFNVDFLDEYSKSEKAKKNRLISVLNPDIT</sequence>
<dbReference type="AlphaFoldDB" id="T1GJI4"/>
<proteinExistence type="predicted"/>
<keyword evidence="2" id="KW-1185">Reference proteome</keyword>